<dbReference type="Gene3D" id="3.80.10.10">
    <property type="entry name" value="Ribonuclease Inhibitor"/>
    <property type="match status" value="1"/>
</dbReference>
<protein>
    <recommendedName>
        <fullName evidence="2">Leucine-rich repeat-containing protein 51</fullName>
    </recommendedName>
</protein>
<keyword evidence="4" id="KW-0433">Leucine-rich repeat</keyword>
<gene>
    <name evidence="6" type="primary">LRRC51</name>
</gene>
<evidence type="ECO:0000256" key="2">
    <source>
        <dbReference type="ARBA" id="ARBA00014223"/>
    </source>
</evidence>
<dbReference type="OMA" id="LWHQSNS"/>
<dbReference type="SUPFAM" id="SSF52058">
    <property type="entry name" value="L domain-like"/>
    <property type="match status" value="1"/>
</dbReference>
<evidence type="ECO:0000313" key="7">
    <source>
        <dbReference type="Proteomes" id="UP000694546"/>
    </source>
</evidence>
<dbReference type="OrthoDB" id="676979at2759"/>
<evidence type="ECO:0000256" key="4">
    <source>
        <dbReference type="ARBA" id="ARBA00022614"/>
    </source>
</evidence>
<sequence length="180" mass="20348">MYGAPLDLSFRCIKSLSDTLTEEPGRGQRPLKRNHENKYVSRSLRLNNNIITDLSGLHAAITHFLAEPLQLAWLDLSFNDIGHIDPVLCELGELRVLYLHGNSICNSSEVDRLVKLPFLHTITLHGNLIEGDKGYRCRVISALAKLKMMDFSAVTPQDRSMANIWFQRNSCGKCKIKDVK</sequence>
<dbReference type="PANTHER" id="PTHR46545">
    <property type="entry name" value="LEUCINE-RICH REPEAT-CONTAINING PROTEIN 51"/>
    <property type="match status" value="1"/>
</dbReference>
<evidence type="ECO:0000313" key="6">
    <source>
        <dbReference type="Ensembl" id="ENSGMOP00000018810.2"/>
    </source>
</evidence>
<keyword evidence="5" id="KW-0677">Repeat</keyword>
<reference evidence="6" key="1">
    <citation type="submission" date="2025-08" db="UniProtKB">
        <authorList>
            <consortium name="Ensembl"/>
        </authorList>
    </citation>
    <scope>IDENTIFICATION</scope>
</reference>
<dbReference type="Ensembl" id="ENSGMOT00000019268.2">
    <property type="protein sequence ID" value="ENSGMOP00000018810.2"/>
    <property type="gene ID" value="ENSGMOG00000017511.2"/>
</dbReference>
<dbReference type="AlphaFoldDB" id="A0A8C4ZQH2"/>
<dbReference type="InterPro" id="IPR001611">
    <property type="entry name" value="Leu-rich_rpt"/>
</dbReference>
<accession>A0A8C4ZQH2</accession>
<name>A0A8C4ZQH2_GADMO</name>
<dbReference type="GeneTree" id="ENSGT00510000047925"/>
<evidence type="ECO:0000256" key="5">
    <source>
        <dbReference type="ARBA" id="ARBA00022737"/>
    </source>
</evidence>
<dbReference type="Proteomes" id="UP000694546">
    <property type="component" value="Chromosome 16"/>
</dbReference>
<comment type="subcellular location">
    <subcellularLocation>
        <location evidence="1">Cytoplasm</location>
    </subcellularLocation>
</comment>
<keyword evidence="7" id="KW-1185">Reference proteome</keyword>
<dbReference type="InterPro" id="IPR032675">
    <property type="entry name" value="LRR_dom_sf"/>
</dbReference>
<evidence type="ECO:0000256" key="1">
    <source>
        <dbReference type="ARBA" id="ARBA00004496"/>
    </source>
</evidence>
<dbReference type="Pfam" id="PF14580">
    <property type="entry name" value="LRR_9"/>
    <property type="match status" value="1"/>
</dbReference>
<organism evidence="6 7">
    <name type="scientific">Gadus morhua</name>
    <name type="common">Atlantic cod</name>
    <dbReference type="NCBI Taxonomy" id="8049"/>
    <lineage>
        <taxon>Eukaryota</taxon>
        <taxon>Metazoa</taxon>
        <taxon>Chordata</taxon>
        <taxon>Craniata</taxon>
        <taxon>Vertebrata</taxon>
        <taxon>Euteleostomi</taxon>
        <taxon>Actinopterygii</taxon>
        <taxon>Neopterygii</taxon>
        <taxon>Teleostei</taxon>
        <taxon>Neoteleostei</taxon>
        <taxon>Acanthomorphata</taxon>
        <taxon>Zeiogadaria</taxon>
        <taxon>Gadariae</taxon>
        <taxon>Gadiformes</taxon>
        <taxon>Gadoidei</taxon>
        <taxon>Gadidae</taxon>
        <taxon>Gadus</taxon>
    </lineage>
</organism>
<proteinExistence type="predicted"/>
<dbReference type="GO" id="GO:0005737">
    <property type="term" value="C:cytoplasm"/>
    <property type="evidence" value="ECO:0007669"/>
    <property type="project" value="UniProtKB-SubCell"/>
</dbReference>
<keyword evidence="3" id="KW-0963">Cytoplasm</keyword>
<reference evidence="6" key="2">
    <citation type="submission" date="2025-09" db="UniProtKB">
        <authorList>
            <consortium name="Ensembl"/>
        </authorList>
    </citation>
    <scope>IDENTIFICATION</scope>
</reference>
<dbReference type="PANTHER" id="PTHR46545:SF1">
    <property type="entry name" value="LEUCINE-RICH REPEAT-CONTAINING PROTEIN 51"/>
    <property type="match status" value="1"/>
</dbReference>
<evidence type="ECO:0000256" key="3">
    <source>
        <dbReference type="ARBA" id="ARBA00022490"/>
    </source>
</evidence>
<dbReference type="PROSITE" id="PS51450">
    <property type="entry name" value="LRR"/>
    <property type="match status" value="1"/>
</dbReference>